<dbReference type="GeneID" id="26630928"/>
<organism evidence="1 2">
    <name type="scientific">Staphylococcus phage vB_SauS_phi2</name>
    <dbReference type="NCBI Taxonomy" id="1674930"/>
    <lineage>
        <taxon>Viruses</taxon>
        <taxon>Duplodnaviria</taxon>
        <taxon>Heunggongvirae</taxon>
        <taxon>Uroviricota</taxon>
        <taxon>Caudoviricetes</taxon>
        <taxon>Triavirus</taxon>
        <taxon>Triavirus tv2</taxon>
    </lineage>
</organism>
<keyword evidence="2" id="KW-1185">Reference proteome</keyword>
<evidence type="ECO:0000313" key="2">
    <source>
        <dbReference type="Proteomes" id="UP000202964"/>
    </source>
</evidence>
<sequence>MNIQKIKDSYIEGYKNKASHYDFLGDEIQNAFPLIKFEKYLSFILFEVDKEVFGASKYLVIVDNYQNPEETIIVREDDYKNKKRLLMESEKQKRFVIFLKHYYENLTSKQVFKIEPIYLIYPGTNLTVEGQYEAEYDYKEWSNENKKSLDNYNHNKVSPYSHLDYEGLISNFDSPKYNSDFEYQMAQAEECYKRKLFLPAAATLSVALETLLMAICDKEKVKLNSKDSSDTMMNYLGQRLLSEGKINYRMHKRIDITYSLRNSVSHSNPGEVSKADCQIILSCIKVLIDEHYSK</sequence>
<dbReference type="OrthoDB" id="5645at10239"/>
<proteinExistence type="predicted"/>
<evidence type="ECO:0000313" key="1">
    <source>
        <dbReference type="EMBL" id="AKU42961.1"/>
    </source>
</evidence>
<dbReference type="RefSeq" id="YP_009204285.1">
    <property type="nucleotide sequence ID" value="NC_028862.1"/>
</dbReference>
<reference evidence="2" key="1">
    <citation type="submission" date="2015-06" db="EMBL/GenBank/DDBJ databases">
        <title>Efficacy of two Staphylococcus aureus phage cocktails in cheese production.</title>
        <authorList>
            <person name="El Haddad L."/>
            <person name="Roy J.-P."/>
            <person name="Khalil G.E."/>
            <person name="St-Gelais D."/>
            <person name="Champagne C.P."/>
            <person name="Labrie S."/>
            <person name="Moineau S."/>
        </authorList>
    </citation>
    <scope>NUCLEOTIDE SEQUENCE [LARGE SCALE GENOMIC DNA]</scope>
</reference>
<dbReference type="KEGG" id="vg:26630928"/>
<protein>
    <recommendedName>
        <fullName evidence="3">DUF4145 domain-containing protein</fullName>
    </recommendedName>
</protein>
<accession>A0A0K1LKD8</accession>
<evidence type="ECO:0008006" key="3">
    <source>
        <dbReference type="Google" id="ProtNLM"/>
    </source>
</evidence>
<dbReference type="Proteomes" id="UP000202964">
    <property type="component" value="Segment"/>
</dbReference>
<dbReference type="EMBL" id="KT186243">
    <property type="protein sequence ID" value="AKU42961.1"/>
    <property type="molecule type" value="Genomic_DNA"/>
</dbReference>
<name>A0A0K1LKD8_9CAUD</name>